<reference evidence="2" key="1">
    <citation type="submission" date="2022-05" db="EMBL/GenBank/DDBJ databases">
        <title>Draft genome sequence of Clostridium tertium strain CP3 isolated from Peru.</title>
        <authorList>
            <person name="Hurtado R."/>
            <person name="Lima L."/>
            <person name="Sousa T."/>
            <person name="Jaiswal A.K."/>
            <person name="Tiwari S."/>
            <person name="Maturrano L."/>
            <person name="Brenig B."/>
            <person name="Azevedo V."/>
        </authorList>
    </citation>
    <scope>NUCLEOTIDE SEQUENCE</scope>
    <source>
        <strain evidence="2">CP3</strain>
    </source>
</reference>
<dbReference type="Pfam" id="PF07314">
    <property type="entry name" value="Lit"/>
    <property type="match status" value="1"/>
</dbReference>
<evidence type="ECO:0000313" key="2">
    <source>
        <dbReference type="EMBL" id="MDC4241093.1"/>
    </source>
</evidence>
<feature type="transmembrane region" description="Helical" evidence="1">
    <location>
        <begin position="130"/>
        <end position="151"/>
    </location>
</feature>
<name>A0A9X3XLJ9_9CLOT</name>
<evidence type="ECO:0000313" key="3">
    <source>
        <dbReference type="Proteomes" id="UP001141183"/>
    </source>
</evidence>
<feature type="transmembrane region" description="Helical" evidence="1">
    <location>
        <begin position="190"/>
        <end position="209"/>
    </location>
</feature>
<feature type="transmembrane region" description="Helical" evidence="1">
    <location>
        <begin position="96"/>
        <end position="118"/>
    </location>
</feature>
<keyword evidence="3" id="KW-1185">Reference proteome</keyword>
<dbReference type="RefSeq" id="WP_272470452.1">
    <property type="nucleotide sequence ID" value="NZ_CAJMCA010000197.1"/>
</dbReference>
<keyword evidence="1" id="KW-1133">Transmembrane helix</keyword>
<dbReference type="NCBIfam" id="TIGR01906">
    <property type="entry name" value="integ_TIGR01906"/>
    <property type="match status" value="1"/>
</dbReference>
<keyword evidence="1" id="KW-0472">Membrane</keyword>
<dbReference type="EMBL" id="JAMRYU010000013">
    <property type="protein sequence ID" value="MDC4241093.1"/>
    <property type="molecule type" value="Genomic_DNA"/>
</dbReference>
<sequence length="228" mass="26827">MKRLLISISKIIQGIMVALFTIGLSVIISLNLRVIYSYSIDKYDLTRLGQLSKDALMNDYNILLNYLQNPFIKKLKFNNFIMSTNGEFHFYEVKKIFLNIYLIIIVILLAFIVIKFILRKYNKKFNLFKILNYGANTLISIIAVLLASIFIDFSKAFVVFHKIFFNNDYWVFDSKTDPIIDVLPEEVFKLYAIIVIAFVLGFIILYKIFYYKEKNKNKLGKNEIIMKE</sequence>
<dbReference type="AlphaFoldDB" id="A0A9X3XLJ9"/>
<comment type="caution">
    <text evidence="2">The sequence shown here is derived from an EMBL/GenBank/DDBJ whole genome shotgun (WGS) entry which is preliminary data.</text>
</comment>
<evidence type="ECO:0000256" key="1">
    <source>
        <dbReference type="SAM" id="Phobius"/>
    </source>
</evidence>
<protein>
    <submittedName>
        <fullName evidence="2">TIGR01906 family membrane protein</fullName>
    </submittedName>
</protein>
<accession>A0A9X3XLJ9</accession>
<gene>
    <name evidence="2" type="ORF">NE398_13075</name>
</gene>
<feature type="transmembrane region" description="Helical" evidence="1">
    <location>
        <begin position="12"/>
        <end position="36"/>
    </location>
</feature>
<proteinExistence type="predicted"/>
<dbReference type="Proteomes" id="UP001141183">
    <property type="component" value="Unassembled WGS sequence"/>
</dbReference>
<organism evidence="2 3">
    <name type="scientific">Clostridium tertium</name>
    <dbReference type="NCBI Taxonomy" id="1559"/>
    <lineage>
        <taxon>Bacteria</taxon>
        <taxon>Bacillati</taxon>
        <taxon>Bacillota</taxon>
        <taxon>Clostridia</taxon>
        <taxon>Eubacteriales</taxon>
        <taxon>Clostridiaceae</taxon>
        <taxon>Clostridium</taxon>
    </lineage>
</organism>
<dbReference type="InterPro" id="IPR010178">
    <property type="entry name" value="Lit"/>
</dbReference>
<keyword evidence="1" id="KW-0812">Transmembrane</keyword>